<gene>
    <name evidence="2" type="ORF">Tci_926866</name>
</gene>
<comment type="caution">
    <text evidence="2">The sequence shown here is derived from an EMBL/GenBank/DDBJ whole genome shotgun (WGS) entry which is preliminary data.</text>
</comment>
<accession>A0A699X597</accession>
<proteinExistence type="predicted"/>
<feature type="non-terminal residue" evidence="2">
    <location>
        <position position="1"/>
    </location>
</feature>
<reference evidence="2" key="1">
    <citation type="journal article" date="2019" name="Sci. Rep.">
        <title>Draft genome of Tanacetum cinerariifolium, the natural source of mosquito coil.</title>
        <authorList>
            <person name="Yamashiro T."/>
            <person name="Shiraishi A."/>
            <person name="Satake H."/>
            <person name="Nakayama K."/>
        </authorList>
    </citation>
    <scope>NUCLEOTIDE SEQUENCE</scope>
</reference>
<dbReference type="AlphaFoldDB" id="A0A699X597"/>
<feature type="region of interest" description="Disordered" evidence="1">
    <location>
        <begin position="1"/>
        <end position="71"/>
    </location>
</feature>
<protein>
    <submittedName>
        <fullName evidence="2">Uncharacterized protein</fullName>
    </submittedName>
</protein>
<evidence type="ECO:0000313" key="2">
    <source>
        <dbReference type="EMBL" id="GFD54897.1"/>
    </source>
</evidence>
<dbReference type="EMBL" id="BKCJ011811511">
    <property type="protein sequence ID" value="GFD54897.1"/>
    <property type="molecule type" value="Genomic_DNA"/>
</dbReference>
<feature type="compositionally biased region" description="Low complexity" evidence="1">
    <location>
        <begin position="9"/>
        <end position="22"/>
    </location>
</feature>
<feature type="compositionally biased region" description="Basic and acidic residues" evidence="1">
    <location>
        <begin position="33"/>
        <end position="43"/>
    </location>
</feature>
<sequence>EHDTDFRTPSGAGAPRRQAAQATDPGRRSRVPPPDRRRAEGSRRRTRRPLLLRSGHPGPGGRNGRLCVGFA</sequence>
<organism evidence="2">
    <name type="scientific">Tanacetum cinerariifolium</name>
    <name type="common">Dalmatian daisy</name>
    <name type="synonym">Chrysanthemum cinerariifolium</name>
    <dbReference type="NCBI Taxonomy" id="118510"/>
    <lineage>
        <taxon>Eukaryota</taxon>
        <taxon>Viridiplantae</taxon>
        <taxon>Streptophyta</taxon>
        <taxon>Embryophyta</taxon>
        <taxon>Tracheophyta</taxon>
        <taxon>Spermatophyta</taxon>
        <taxon>Magnoliopsida</taxon>
        <taxon>eudicotyledons</taxon>
        <taxon>Gunneridae</taxon>
        <taxon>Pentapetalae</taxon>
        <taxon>asterids</taxon>
        <taxon>campanulids</taxon>
        <taxon>Asterales</taxon>
        <taxon>Asteraceae</taxon>
        <taxon>Asteroideae</taxon>
        <taxon>Anthemideae</taxon>
        <taxon>Anthemidinae</taxon>
        <taxon>Tanacetum</taxon>
    </lineage>
</organism>
<name>A0A699X597_TANCI</name>
<evidence type="ECO:0000256" key="1">
    <source>
        <dbReference type="SAM" id="MobiDB-lite"/>
    </source>
</evidence>